<reference evidence="4 5" key="1">
    <citation type="submission" date="2014-04" db="EMBL/GenBank/DDBJ databases">
        <authorList>
            <consortium name="DOE Joint Genome Institute"/>
            <person name="Kuo A."/>
            <person name="Martino E."/>
            <person name="Perotto S."/>
            <person name="Kohler A."/>
            <person name="Nagy L.G."/>
            <person name="Floudas D."/>
            <person name="Copeland A."/>
            <person name="Barry K.W."/>
            <person name="Cichocki N."/>
            <person name="Veneault-Fourrey C."/>
            <person name="LaButti K."/>
            <person name="Lindquist E.A."/>
            <person name="Lipzen A."/>
            <person name="Lundell T."/>
            <person name="Morin E."/>
            <person name="Murat C."/>
            <person name="Sun H."/>
            <person name="Tunlid A."/>
            <person name="Henrissat B."/>
            <person name="Grigoriev I.V."/>
            <person name="Hibbett D.S."/>
            <person name="Martin F."/>
            <person name="Nordberg H.P."/>
            <person name="Cantor M.N."/>
            <person name="Hua S.X."/>
        </authorList>
    </citation>
    <scope>NUCLEOTIDE SEQUENCE [LARGE SCALE GENOMIC DNA]</scope>
    <source>
        <strain evidence="4 5">Zn</strain>
    </source>
</reference>
<dbReference type="GO" id="GO:0016651">
    <property type="term" value="F:oxidoreductase activity, acting on NAD(P)H"/>
    <property type="evidence" value="ECO:0007669"/>
    <property type="project" value="InterPro"/>
</dbReference>
<dbReference type="EMBL" id="KN832875">
    <property type="protein sequence ID" value="KIN01833.1"/>
    <property type="molecule type" value="Genomic_DNA"/>
</dbReference>
<dbReference type="InterPro" id="IPR036291">
    <property type="entry name" value="NAD(P)-bd_dom_sf"/>
</dbReference>
<dbReference type="InParanoid" id="A0A0C3DIJ4"/>
<dbReference type="InterPro" id="IPR013154">
    <property type="entry name" value="ADH-like_N"/>
</dbReference>
<protein>
    <recommendedName>
        <fullName evidence="3">Enoyl reductase (ER) domain-containing protein</fullName>
    </recommendedName>
</protein>
<dbReference type="AlphaFoldDB" id="A0A0C3DIJ4"/>
<dbReference type="PANTHER" id="PTHR45348:SF2">
    <property type="entry name" value="ZINC-TYPE ALCOHOL DEHYDROGENASE-LIKE PROTEIN C2E1P3.01"/>
    <property type="match status" value="1"/>
</dbReference>
<proteinExistence type="inferred from homology"/>
<dbReference type="InterPro" id="IPR020843">
    <property type="entry name" value="ER"/>
</dbReference>
<sequence>MVCASSLIGKAVLTSIPVPRLRDDYILVITVAVAVNPTDWQTLDEIFKPETTRTLLGCEAAGIVVEIGKNVRRDFKPGDRIVGMAHDGTFAEYIMIKGYIAMHIPPDVSFEEASTLGGGIATVALAYYRYLELPLPILPIEMEKIHRSGLMVISTSSPSNFKLLRSRGADHVYDYRDPESGSKIRSLTCNKLSLVLDTIATPASAQICADALSSAPDGLYVNLMGVDMPRSDIEGGHWPAVPEDFELMKKFVVLTEKLLEQGLLKTHPAKVRDGLEGILDGMQELKEGKVSGARLVYQV</sequence>
<evidence type="ECO:0000313" key="5">
    <source>
        <dbReference type="Proteomes" id="UP000054321"/>
    </source>
</evidence>
<dbReference type="Proteomes" id="UP000054321">
    <property type="component" value="Unassembled WGS sequence"/>
</dbReference>
<organism evidence="4 5">
    <name type="scientific">Oidiodendron maius (strain Zn)</name>
    <dbReference type="NCBI Taxonomy" id="913774"/>
    <lineage>
        <taxon>Eukaryota</taxon>
        <taxon>Fungi</taxon>
        <taxon>Dikarya</taxon>
        <taxon>Ascomycota</taxon>
        <taxon>Pezizomycotina</taxon>
        <taxon>Leotiomycetes</taxon>
        <taxon>Leotiomycetes incertae sedis</taxon>
        <taxon>Myxotrichaceae</taxon>
        <taxon>Oidiodendron</taxon>
    </lineage>
</organism>
<comment type="similarity">
    <text evidence="1">Belongs to the zinc-containing alcohol dehydrogenase family.</text>
</comment>
<name>A0A0C3DIJ4_OIDMZ</name>
<dbReference type="Pfam" id="PF08240">
    <property type="entry name" value="ADH_N"/>
    <property type="match status" value="1"/>
</dbReference>
<dbReference type="InterPro" id="IPR011032">
    <property type="entry name" value="GroES-like_sf"/>
</dbReference>
<dbReference type="CDD" id="cd08249">
    <property type="entry name" value="enoyl_reductase_like"/>
    <property type="match status" value="1"/>
</dbReference>
<dbReference type="InterPro" id="IPR047122">
    <property type="entry name" value="Trans-enoyl_RdTase-like"/>
</dbReference>
<dbReference type="SUPFAM" id="SSF51735">
    <property type="entry name" value="NAD(P)-binding Rossmann-fold domains"/>
    <property type="match status" value="1"/>
</dbReference>
<dbReference type="SMART" id="SM00829">
    <property type="entry name" value="PKS_ER"/>
    <property type="match status" value="1"/>
</dbReference>
<gene>
    <name evidence="4" type="ORF">OIDMADRAFT_41055</name>
</gene>
<dbReference type="HOGENOM" id="CLU_026673_16_1_1"/>
<dbReference type="STRING" id="913774.A0A0C3DIJ4"/>
<keyword evidence="2" id="KW-0560">Oxidoreductase</keyword>
<evidence type="ECO:0000256" key="2">
    <source>
        <dbReference type="ARBA" id="ARBA00023002"/>
    </source>
</evidence>
<feature type="domain" description="Enoyl reductase (ER)" evidence="3">
    <location>
        <begin position="6"/>
        <end position="296"/>
    </location>
</feature>
<dbReference type="Gene3D" id="3.90.180.10">
    <property type="entry name" value="Medium-chain alcohol dehydrogenases, catalytic domain"/>
    <property type="match status" value="2"/>
</dbReference>
<dbReference type="Gene3D" id="3.40.50.720">
    <property type="entry name" value="NAD(P)-binding Rossmann-like Domain"/>
    <property type="match status" value="2"/>
</dbReference>
<reference evidence="5" key="2">
    <citation type="submission" date="2015-01" db="EMBL/GenBank/DDBJ databases">
        <title>Evolutionary Origins and Diversification of the Mycorrhizal Mutualists.</title>
        <authorList>
            <consortium name="DOE Joint Genome Institute"/>
            <consortium name="Mycorrhizal Genomics Consortium"/>
            <person name="Kohler A."/>
            <person name="Kuo A."/>
            <person name="Nagy L.G."/>
            <person name="Floudas D."/>
            <person name="Copeland A."/>
            <person name="Barry K.W."/>
            <person name="Cichocki N."/>
            <person name="Veneault-Fourrey C."/>
            <person name="LaButti K."/>
            <person name="Lindquist E.A."/>
            <person name="Lipzen A."/>
            <person name="Lundell T."/>
            <person name="Morin E."/>
            <person name="Murat C."/>
            <person name="Riley R."/>
            <person name="Ohm R."/>
            <person name="Sun H."/>
            <person name="Tunlid A."/>
            <person name="Henrissat B."/>
            <person name="Grigoriev I.V."/>
            <person name="Hibbett D.S."/>
            <person name="Martin F."/>
        </authorList>
    </citation>
    <scope>NUCLEOTIDE SEQUENCE [LARGE SCALE GENOMIC DNA]</scope>
    <source>
        <strain evidence="5">Zn</strain>
    </source>
</reference>
<evidence type="ECO:0000259" key="3">
    <source>
        <dbReference type="SMART" id="SM00829"/>
    </source>
</evidence>
<dbReference type="PANTHER" id="PTHR45348">
    <property type="entry name" value="HYPOTHETICAL OXIDOREDUCTASE (EUROFUNG)"/>
    <property type="match status" value="1"/>
</dbReference>
<evidence type="ECO:0000256" key="1">
    <source>
        <dbReference type="ARBA" id="ARBA00008072"/>
    </source>
</evidence>
<evidence type="ECO:0000313" key="4">
    <source>
        <dbReference type="EMBL" id="KIN01833.1"/>
    </source>
</evidence>
<keyword evidence="5" id="KW-1185">Reference proteome</keyword>
<dbReference type="SUPFAM" id="SSF50129">
    <property type="entry name" value="GroES-like"/>
    <property type="match status" value="1"/>
</dbReference>
<accession>A0A0C3DIJ4</accession>
<dbReference type="OrthoDB" id="48317at2759"/>